<evidence type="ECO:0000256" key="1">
    <source>
        <dbReference type="SAM" id="Phobius"/>
    </source>
</evidence>
<keyword evidence="1" id="KW-0472">Membrane</keyword>
<protein>
    <submittedName>
        <fullName evidence="2">Uncharacterized protein</fullName>
    </submittedName>
</protein>
<comment type="caution">
    <text evidence="2">The sequence shown here is derived from an EMBL/GenBank/DDBJ whole genome shotgun (WGS) entry which is preliminary data.</text>
</comment>
<keyword evidence="1" id="KW-0812">Transmembrane</keyword>
<dbReference type="EMBL" id="VDCS01000005">
    <property type="protein sequence ID" value="TNJ45234.1"/>
    <property type="molecule type" value="Genomic_DNA"/>
</dbReference>
<keyword evidence="1" id="KW-1133">Transmembrane helix</keyword>
<feature type="transmembrane region" description="Helical" evidence="1">
    <location>
        <begin position="79"/>
        <end position="99"/>
    </location>
</feature>
<keyword evidence="3" id="KW-1185">Reference proteome</keyword>
<dbReference type="Proteomes" id="UP000308713">
    <property type="component" value="Unassembled WGS sequence"/>
</dbReference>
<gene>
    <name evidence="2" type="ORF">FGF67_05865</name>
</gene>
<proteinExistence type="predicted"/>
<sequence length="165" mass="18606">MKNKKLHHIKSTGFKIPEDYFESLESKVFSKTGQPSILSGHDSGFTVPKQYFETIEQAVISRIEDKPATKVRSLFTKKAVFYASSIAATIILLLNLSIFDKTPTFDTLTTETVEDYLIDENVSSYEIASLLLEEELETGMTLNVDDDALEAYLLEHADIETLMIE</sequence>
<name>A0A5C4SPA8_9FLAO</name>
<evidence type="ECO:0000313" key="3">
    <source>
        <dbReference type="Proteomes" id="UP000308713"/>
    </source>
</evidence>
<dbReference type="RefSeq" id="WP_139695676.1">
    <property type="nucleotide sequence ID" value="NZ_CP074074.1"/>
</dbReference>
<reference evidence="2 3" key="1">
    <citation type="submission" date="2019-05" db="EMBL/GenBank/DDBJ databases">
        <title>Tamlana fucoidanivorans sp. nov., isolated from the surface of algae collected from Fujian province in China.</title>
        <authorList>
            <person name="Li J."/>
        </authorList>
    </citation>
    <scope>NUCLEOTIDE SEQUENCE [LARGE SCALE GENOMIC DNA]</scope>
    <source>
        <strain evidence="2 3">CW2-9</strain>
    </source>
</reference>
<evidence type="ECO:0000313" key="2">
    <source>
        <dbReference type="EMBL" id="TNJ45234.1"/>
    </source>
</evidence>
<dbReference type="AlphaFoldDB" id="A0A5C4SPA8"/>
<accession>A0A5C4SPA8</accession>
<organism evidence="2 3">
    <name type="scientific">Allotamlana fucoidanivorans</name>
    <dbReference type="NCBI Taxonomy" id="2583814"/>
    <lineage>
        <taxon>Bacteria</taxon>
        <taxon>Pseudomonadati</taxon>
        <taxon>Bacteroidota</taxon>
        <taxon>Flavobacteriia</taxon>
        <taxon>Flavobacteriales</taxon>
        <taxon>Flavobacteriaceae</taxon>
        <taxon>Allotamlana</taxon>
    </lineage>
</organism>
<dbReference type="OrthoDB" id="981524at2"/>